<accession>A0A1I7XHN4</accession>
<feature type="transmembrane region" description="Helical" evidence="8">
    <location>
        <begin position="84"/>
        <end position="105"/>
    </location>
</feature>
<keyword evidence="6 8" id="KW-0472">Membrane</keyword>
<evidence type="ECO:0000256" key="3">
    <source>
        <dbReference type="ARBA" id="ARBA00022692"/>
    </source>
</evidence>
<dbReference type="PROSITE" id="PS50267">
    <property type="entry name" value="NA_NEUROTRAN_SYMP_3"/>
    <property type="match status" value="1"/>
</dbReference>
<sequence length="559" mass="64516">MMSTPVEEDSLDSFGDDSIESEDLLVIETEENHNYLRKVVLGKLSRVSFRDSLWHHKLGSYFVILSYLCTYDTLTTFSNHISEYGTFFILPYMLMMFVIGFPVLYLEMTLGQYTSSSAYVVFDRLAPAFVGIGVSALILNYLATINDQLLVSFFMSVFSKAMNPFTNEMPWHNCISGKTDASCQDYTRDCHRKDGLISSEVIPFVNGQHSYRLNEFSNLKFLTAYQWPSYEYYMYNAMAWGVVLFVMTRSRKFIVIFSGFSVLTTSLALSVMLVAFIVVYPPDIPYSNAFFEQSGFTTPGLWINAVDCMVIITFMIFGPFLYALIHRLISDSFLMEVVEGDILQWKAAKFSFFDIPIATLRHPVTAALILFSSLIIYPEFETFAVFLLSLMVLLSVLSSKHGYYLMSRLEDHIYPVASCFIILIELFVVCVFYGTRRLYSNATFMVNKYEEEQSKSLSMVINIIFMCLWSFFIPLFTSLAFAAFIYLENPINMADFCIIILILSPIPLAFFYRVTRKWLLERNIQPLFRVDPDLWGPRSKEDRYVAAKMEKRLRAKALW</sequence>
<evidence type="ECO:0000256" key="1">
    <source>
        <dbReference type="ARBA" id="ARBA00004141"/>
    </source>
</evidence>
<dbReference type="InterPro" id="IPR037272">
    <property type="entry name" value="SNS_sf"/>
</dbReference>
<keyword evidence="2" id="KW-0813">Transport</keyword>
<dbReference type="GO" id="GO:0089718">
    <property type="term" value="P:amino acid import across plasma membrane"/>
    <property type="evidence" value="ECO:0007669"/>
    <property type="project" value="TreeGrafter"/>
</dbReference>
<evidence type="ECO:0000256" key="5">
    <source>
        <dbReference type="ARBA" id="ARBA00022989"/>
    </source>
</evidence>
<evidence type="ECO:0000256" key="7">
    <source>
        <dbReference type="PIRSR" id="PIRSR600175-2"/>
    </source>
</evidence>
<reference evidence="10" key="1">
    <citation type="submission" date="2016-11" db="UniProtKB">
        <authorList>
            <consortium name="WormBaseParasite"/>
        </authorList>
    </citation>
    <scope>IDENTIFICATION</scope>
</reference>
<keyword evidence="4" id="KW-0769">Symport</keyword>
<feature type="transmembrane region" description="Helical" evidence="8">
    <location>
        <begin position="413"/>
        <end position="435"/>
    </location>
</feature>
<feature type="transmembrane region" description="Helical" evidence="8">
    <location>
        <begin position="232"/>
        <end position="248"/>
    </location>
</feature>
<keyword evidence="3 8" id="KW-0812">Transmembrane</keyword>
<evidence type="ECO:0000256" key="4">
    <source>
        <dbReference type="ARBA" id="ARBA00022847"/>
    </source>
</evidence>
<feature type="transmembrane region" description="Helical" evidence="8">
    <location>
        <begin position="255"/>
        <end position="281"/>
    </location>
</feature>
<dbReference type="Pfam" id="PF00209">
    <property type="entry name" value="SNF"/>
    <property type="match status" value="1"/>
</dbReference>
<dbReference type="GO" id="GO:0005886">
    <property type="term" value="C:plasma membrane"/>
    <property type="evidence" value="ECO:0007669"/>
    <property type="project" value="TreeGrafter"/>
</dbReference>
<dbReference type="GO" id="GO:0005283">
    <property type="term" value="F:amino acid:sodium symporter activity"/>
    <property type="evidence" value="ECO:0007669"/>
    <property type="project" value="TreeGrafter"/>
</dbReference>
<dbReference type="Proteomes" id="UP000095283">
    <property type="component" value="Unplaced"/>
</dbReference>
<protein>
    <submittedName>
        <fullName evidence="10">Aa_trans domain-containing protein</fullName>
    </submittedName>
</protein>
<dbReference type="WBParaSite" id="Hba_17005">
    <property type="protein sequence ID" value="Hba_17005"/>
    <property type="gene ID" value="Hba_17005"/>
</dbReference>
<evidence type="ECO:0000313" key="9">
    <source>
        <dbReference type="Proteomes" id="UP000095283"/>
    </source>
</evidence>
<evidence type="ECO:0000256" key="8">
    <source>
        <dbReference type="SAM" id="Phobius"/>
    </source>
</evidence>
<dbReference type="PANTHER" id="PTHR11616">
    <property type="entry name" value="SODIUM/CHLORIDE DEPENDENT TRANSPORTER"/>
    <property type="match status" value="1"/>
</dbReference>
<feature type="transmembrane region" description="Helical" evidence="8">
    <location>
        <begin position="301"/>
        <end position="325"/>
    </location>
</feature>
<feature type="transmembrane region" description="Helical" evidence="8">
    <location>
        <begin position="368"/>
        <end position="393"/>
    </location>
</feature>
<dbReference type="SUPFAM" id="SSF161070">
    <property type="entry name" value="SNF-like"/>
    <property type="match status" value="1"/>
</dbReference>
<keyword evidence="5 8" id="KW-1133">Transmembrane helix</keyword>
<keyword evidence="7" id="KW-1015">Disulfide bond</keyword>
<keyword evidence="9" id="KW-1185">Reference proteome</keyword>
<dbReference type="AlphaFoldDB" id="A0A1I7XHN4"/>
<proteinExistence type="predicted"/>
<dbReference type="PANTHER" id="PTHR11616:SF241">
    <property type="entry name" value="SODIUM- AND CHLORIDE-DEPENDENT GLYCINE TRANSPORTER 2"/>
    <property type="match status" value="1"/>
</dbReference>
<comment type="subcellular location">
    <subcellularLocation>
        <location evidence="1">Membrane</location>
        <topology evidence="1">Multi-pass membrane protein</topology>
    </subcellularLocation>
</comment>
<feature type="transmembrane region" description="Helical" evidence="8">
    <location>
        <begin position="493"/>
        <end position="512"/>
    </location>
</feature>
<feature type="transmembrane region" description="Helical" evidence="8">
    <location>
        <begin position="456"/>
        <end position="487"/>
    </location>
</feature>
<evidence type="ECO:0000313" key="10">
    <source>
        <dbReference type="WBParaSite" id="Hba_17005"/>
    </source>
</evidence>
<organism evidence="9 10">
    <name type="scientific">Heterorhabditis bacteriophora</name>
    <name type="common">Entomopathogenic nematode worm</name>
    <dbReference type="NCBI Taxonomy" id="37862"/>
    <lineage>
        <taxon>Eukaryota</taxon>
        <taxon>Metazoa</taxon>
        <taxon>Ecdysozoa</taxon>
        <taxon>Nematoda</taxon>
        <taxon>Chromadorea</taxon>
        <taxon>Rhabditida</taxon>
        <taxon>Rhabditina</taxon>
        <taxon>Rhabditomorpha</taxon>
        <taxon>Strongyloidea</taxon>
        <taxon>Heterorhabditidae</taxon>
        <taxon>Heterorhabditis</taxon>
    </lineage>
</organism>
<evidence type="ECO:0000256" key="6">
    <source>
        <dbReference type="ARBA" id="ARBA00023136"/>
    </source>
</evidence>
<feature type="transmembrane region" description="Helical" evidence="8">
    <location>
        <begin position="125"/>
        <end position="142"/>
    </location>
</feature>
<evidence type="ECO:0000256" key="2">
    <source>
        <dbReference type="ARBA" id="ARBA00022448"/>
    </source>
</evidence>
<dbReference type="InterPro" id="IPR000175">
    <property type="entry name" value="Na/ntran_symport"/>
</dbReference>
<name>A0A1I7XHN4_HETBA</name>
<dbReference type="PRINTS" id="PR00176">
    <property type="entry name" value="NANEUSMPORT"/>
</dbReference>
<feature type="disulfide bond" evidence="7">
    <location>
        <begin position="174"/>
        <end position="183"/>
    </location>
</feature>